<organism evidence="1 2">
    <name type="scientific">Bonamia ostreae</name>
    <dbReference type="NCBI Taxonomy" id="126728"/>
    <lineage>
        <taxon>Eukaryota</taxon>
        <taxon>Sar</taxon>
        <taxon>Rhizaria</taxon>
        <taxon>Endomyxa</taxon>
        <taxon>Ascetosporea</taxon>
        <taxon>Haplosporida</taxon>
        <taxon>Bonamia</taxon>
    </lineage>
</organism>
<accession>A0ABV2AKV0</accession>
<evidence type="ECO:0000313" key="1">
    <source>
        <dbReference type="EMBL" id="MES1920299.1"/>
    </source>
</evidence>
<sequence>MISYARTCSWPPGDITFAIRGITLRQADSLADDKTCQCLHLHLVIENNIYILKLHMEVGSNKTQFVELVKHTHQE</sequence>
<name>A0ABV2AKV0_9EUKA</name>
<reference evidence="1 2" key="1">
    <citation type="journal article" date="2024" name="BMC Biol.">
        <title>Comparative genomics of Ascetosporea gives new insight into the evolutionary basis for animal parasitism in Rhizaria.</title>
        <authorList>
            <person name="Hiltunen Thoren M."/>
            <person name="Onut-Brannstrom I."/>
            <person name="Alfjorden A."/>
            <person name="Peckova H."/>
            <person name="Swords F."/>
            <person name="Hooper C."/>
            <person name="Holzer A.S."/>
            <person name="Bass D."/>
            <person name="Burki F."/>
        </authorList>
    </citation>
    <scope>NUCLEOTIDE SEQUENCE [LARGE SCALE GENOMIC DNA]</scope>
    <source>
        <strain evidence="1">20-A016</strain>
    </source>
</reference>
<protein>
    <submittedName>
        <fullName evidence="1">Uncharacterized protein</fullName>
    </submittedName>
</protein>
<gene>
    <name evidence="1" type="ORF">MHBO_001983</name>
</gene>
<dbReference type="EMBL" id="JBDODL010000595">
    <property type="protein sequence ID" value="MES1920299.1"/>
    <property type="molecule type" value="Genomic_DNA"/>
</dbReference>
<keyword evidence="2" id="KW-1185">Reference proteome</keyword>
<dbReference type="Proteomes" id="UP001439008">
    <property type="component" value="Unassembled WGS sequence"/>
</dbReference>
<proteinExistence type="predicted"/>
<comment type="caution">
    <text evidence="1">The sequence shown here is derived from an EMBL/GenBank/DDBJ whole genome shotgun (WGS) entry which is preliminary data.</text>
</comment>
<evidence type="ECO:0000313" key="2">
    <source>
        <dbReference type="Proteomes" id="UP001439008"/>
    </source>
</evidence>